<reference evidence="1" key="1">
    <citation type="submission" date="2020-08" db="EMBL/GenBank/DDBJ databases">
        <title>Multicomponent nature underlies the extraordinary mechanical properties of spider dragline silk.</title>
        <authorList>
            <person name="Kono N."/>
            <person name="Nakamura H."/>
            <person name="Mori M."/>
            <person name="Yoshida Y."/>
            <person name="Ohtoshi R."/>
            <person name="Malay A.D."/>
            <person name="Moran D.A.P."/>
            <person name="Tomita M."/>
            <person name="Numata K."/>
            <person name="Arakawa K."/>
        </authorList>
    </citation>
    <scope>NUCLEOTIDE SEQUENCE</scope>
</reference>
<accession>A0A8X7B9S2</accession>
<gene>
    <name evidence="1" type="ORF">TNCV_3762971</name>
</gene>
<keyword evidence="2" id="KW-1185">Reference proteome</keyword>
<organism evidence="1 2">
    <name type="scientific">Trichonephila clavipes</name>
    <name type="common">Golden silk orbweaver</name>
    <name type="synonym">Nephila clavipes</name>
    <dbReference type="NCBI Taxonomy" id="2585209"/>
    <lineage>
        <taxon>Eukaryota</taxon>
        <taxon>Metazoa</taxon>
        <taxon>Ecdysozoa</taxon>
        <taxon>Arthropoda</taxon>
        <taxon>Chelicerata</taxon>
        <taxon>Arachnida</taxon>
        <taxon>Araneae</taxon>
        <taxon>Araneomorphae</taxon>
        <taxon>Entelegynae</taxon>
        <taxon>Araneoidea</taxon>
        <taxon>Nephilidae</taxon>
        <taxon>Trichonephila</taxon>
    </lineage>
</organism>
<evidence type="ECO:0000313" key="1">
    <source>
        <dbReference type="EMBL" id="GFY23057.1"/>
    </source>
</evidence>
<sequence>MMAKTRTNDRRASSPLPRGISWALFRLRQTEIYPHSDEFGTIIEDEADTNINSEKELSLELKLELVITKKNQQTKIQYRKQLYPKPSDEKLINLEMRDLEVNAWKKYIAHC</sequence>
<protein>
    <submittedName>
        <fullName evidence="1">Uncharacterized protein</fullName>
    </submittedName>
</protein>
<dbReference type="EMBL" id="BMAU01021362">
    <property type="protein sequence ID" value="GFY23057.1"/>
    <property type="molecule type" value="Genomic_DNA"/>
</dbReference>
<dbReference type="Proteomes" id="UP000887159">
    <property type="component" value="Unassembled WGS sequence"/>
</dbReference>
<evidence type="ECO:0000313" key="2">
    <source>
        <dbReference type="Proteomes" id="UP000887159"/>
    </source>
</evidence>
<dbReference type="AlphaFoldDB" id="A0A8X7B9S2"/>
<comment type="caution">
    <text evidence="1">The sequence shown here is derived from an EMBL/GenBank/DDBJ whole genome shotgun (WGS) entry which is preliminary data.</text>
</comment>
<name>A0A8X7B9S2_TRICX</name>
<proteinExistence type="predicted"/>